<evidence type="ECO:0000256" key="1">
    <source>
        <dbReference type="ARBA" id="ARBA00004123"/>
    </source>
</evidence>
<dbReference type="Proteomes" id="UP000275846">
    <property type="component" value="Unassembled WGS sequence"/>
</dbReference>
<evidence type="ECO:0000256" key="5">
    <source>
        <dbReference type="ARBA" id="ARBA00022833"/>
    </source>
</evidence>
<dbReference type="PANTHER" id="PTHR16515">
    <property type="entry name" value="PR DOMAIN ZINC FINGER PROTEIN"/>
    <property type="match status" value="1"/>
</dbReference>
<dbReference type="FunFam" id="3.30.160.60:FF:000110">
    <property type="entry name" value="Zinc finger protein-like"/>
    <property type="match status" value="1"/>
</dbReference>
<evidence type="ECO:0000256" key="8">
    <source>
        <dbReference type="SAM" id="MobiDB-lite"/>
    </source>
</evidence>
<feature type="region of interest" description="Disordered" evidence="8">
    <location>
        <begin position="260"/>
        <end position="287"/>
    </location>
</feature>
<protein>
    <submittedName>
        <fullName evidence="12">C2H2-type domain-containing protein</fullName>
    </submittedName>
</protein>
<sequence length="401" mass="45178">MYPQTNSITVTTSKNSSSSTDSECRYNPCNRSDQYTDGYNNNPDRHITAEYAPRNRQPQVDAFRRKASVDRHSTALQCTEYDPRLALSSRSFLKPVLKLDPLMCTPVTVPSQLSRRFEKTTPIMSSMYASSENEQCSFRVIPTPKELAALLAKRGSPGNWSLSDLADFATKLLSLSTLPSPPPPPALSTQSCALTARHRTFCNAQQSITRSSALSSPRSARARYVKRSVSKYYDHRCAVRCSAGQVSRQMRMAGQRTIQAGPTAAGGNTKVSTRPVERPEGAPATGAATSLRERFHCQYCGKMFPRSANLTRHIRTHTGEQPYRCAFCPRCFSISSNLQRHIRNIHQKERPFHCTFCLKQFGQRANLERHIRNHYLLDGENIFLPKQNFPASFDWNMSKLL</sequence>
<evidence type="ECO:0000256" key="2">
    <source>
        <dbReference type="ARBA" id="ARBA00022723"/>
    </source>
</evidence>
<keyword evidence="4 7" id="KW-0863">Zinc-finger</keyword>
<dbReference type="SMART" id="SM00355">
    <property type="entry name" value="ZnF_C2H2"/>
    <property type="match status" value="3"/>
</dbReference>
<gene>
    <name evidence="10" type="ORF">SSLN_LOCUS11641</name>
</gene>
<evidence type="ECO:0000256" key="4">
    <source>
        <dbReference type="ARBA" id="ARBA00022771"/>
    </source>
</evidence>
<dbReference type="STRING" id="70667.A0A183T593"/>
<keyword evidence="5" id="KW-0862">Zinc</keyword>
<evidence type="ECO:0000256" key="7">
    <source>
        <dbReference type="PROSITE-ProRule" id="PRU00042"/>
    </source>
</evidence>
<evidence type="ECO:0000313" key="12">
    <source>
        <dbReference type="WBParaSite" id="SSLN_0001208601-mRNA-1"/>
    </source>
</evidence>
<dbReference type="OrthoDB" id="3437960at2759"/>
<proteinExistence type="predicted"/>
<evidence type="ECO:0000256" key="6">
    <source>
        <dbReference type="ARBA" id="ARBA00023242"/>
    </source>
</evidence>
<dbReference type="PANTHER" id="PTHR16515:SF49">
    <property type="entry name" value="GASTRULA ZINC FINGER PROTEIN XLCGF49.1-LIKE-RELATED"/>
    <property type="match status" value="1"/>
</dbReference>
<dbReference type="Gene3D" id="3.30.160.60">
    <property type="entry name" value="Classic Zinc Finger"/>
    <property type="match status" value="3"/>
</dbReference>
<reference evidence="12" key="1">
    <citation type="submission" date="2016-06" db="UniProtKB">
        <authorList>
            <consortium name="WormBaseParasite"/>
        </authorList>
    </citation>
    <scope>IDENTIFICATION</scope>
</reference>
<dbReference type="InterPro" id="IPR050331">
    <property type="entry name" value="Zinc_finger"/>
</dbReference>
<dbReference type="PROSITE" id="PS00028">
    <property type="entry name" value="ZINC_FINGER_C2H2_1"/>
    <property type="match status" value="3"/>
</dbReference>
<dbReference type="GO" id="GO:0010468">
    <property type="term" value="P:regulation of gene expression"/>
    <property type="evidence" value="ECO:0007669"/>
    <property type="project" value="TreeGrafter"/>
</dbReference>
<dbReference type="EMBL" id="UYSU01036689">
    <property type="protein sequence ID" value="VDL98026.1"/>
    <property type="molecule type" value="Genomic_DNA"/>
</dbReference>
<dbReference type="InterPro" id="IPR036236">
    <property type="entry name" value="Znf_C2H2_sf"/>
</dbReference>
<evidence type="ECO:0000313" key="10">
    <source>
        <dbReference type="EMBL" id="VDL98026.1"/>
    </source>
</evidence>
<feature type="domain" description="C2H2-type" evidence="9">
    <location>
        <begin position="352"/>
        <end position="374"/>
    </location>
</feature>
<organism evidence="12">
    <name type="scientific">Schistocephalus solidus</name>
    <name type="common">Tapeworm</name>
    <dbReference type="NCBI Taxonomy" id="70667"/>
    <lineage>
        <taxon>Eukaryota</taxon>
        <taxon>Metazoa</taxon>
        <taxon>Spiralia</taxon>
        <taxon>Lophotrochozoa</taxon>
        <taxon>Platyhelminthes</taxon>
        <taxon>Cestoda</taxon>
        <taxon>Eucestoda</taxon>
        <taxon>Diphyllobothriidea</taxon>
        <taxon>Diphyllobothriidae</taxon>
        <taxon>Schistocephalus</taxon>
    </lineage>
</organism>
<dbReference type="SUPFAM" id="SSF57667">
    <property type="entry name" value="beta-beta-alpha zinc fingers"/>
    <property type="match status" value="2"/>
</dbReference>
<dbReference type="AlphaFoldDB" id="A0A183T593"/>
<feature type="domain" description="C2H2-type" evidence="9">
    <location>
        <begin position="323"/>
        <end position="351"/>
    </location>
</feature>
<dbReference type="FunFam" id="3.30.160.60:FF:000112">
    <property type="entry name" value="Mds1 and evi1 complex locus protein"/>
    <property type="match status" value="1"/>
</dbReference>
<dbReference type="FunFam" id="3.30.160.60:FF:000446">
    <property type="entry name" value="Zinc finger protein"/>
    <property type="match status" value="1"/>
</dbReference>
<feature type="domain" description="C2H2-type" evidence="9">
    <location>
        <begin position="295"/>
        <end position="322"/>
    </location>
</feature>
<dbReference type="WBParaSite" id="SSLN_0001208601-mRNA-1">
    <property type="protein sequence ID" value="SSLN_0001208601-mRNA-1"/>
    <property type="gene ID" value="SSLN_0001208601"/>
</dbReference>
<keyword evidence="11" id="KW-1185">Reference proteome</keyword>
<keyword evidence="2" id="KW-0479">Metal-binding</keyword>
<evidence type="ECO:0000313" key="11">
    <source>
        <dbReference type="Proteomes" id="UP000275846"/>
    </source>
</evidence>
<evidence type="ECO:0000259" key="9">
    <source>
        <dbReference type="PROSITE" id="PS50157"/>
    </source>
</evidence>
<feature type="region of interest" description="Disordered" evidence="8">
    <location>
        <begin position="1"/>
        <end position="41"/>
    </location>
</feature>
<dbReference type="InterPro" id="IPR013087">
    <property type="entry name" value="Znf_C2H2_type"/>
</dbReference>
<feature type="compositionally biased region" description="Low complexity" evidence="8">
    <location>
        <begin position="1"/>
        <end position="21"/>
    </location>
</feature>
<accession>A0A183T593</accession>
<keyword evidence="6" id="KW-0539">Nucleus</keyword>
<reference evidence="10 11" key="2">
    <citation type="submission" date="2018-11" db="EMBL/GenBank/DDBJ databases">
        <authorList>
            <consortium name="Pathogen Informatics"/>
        </authorList>
    </citation>
    <scope>NUCLEOTIDE SEQUENCE [LARGE SCALE GENOMIC DNA]</scope>
    <source>
        <strain evidence="10 11">NST_G2</strain>
    </source>
</reference>
<name>A0A183T593_SCHSO</name>
<comment type="subcellular location">
    <subcellularLocation>
        <location evidence="1">Nucleus</location>
    </subcellularLocation>
</comment>
<dbReference type="PROSITE" id="PS50157">
    <property type="entry name" value="ZINC_FINGER_C2H2_2"/>
    <property type="match status" value="3"/>
</dbReference>
<keyword evidence="3" id="KW-0677">Repeat</keyword>
<dbReference type="GO" id="GO:0005634">
    <property type="term" value="C:nucleus"/>
    <property type="evidence" value="ECO:0007669"/>
    <property type="project" value="UniProtKB-SubCell"/>
</dbReference>
<feature type="compositionally biased region" description="Polar residues" evidence="8">
    <location>
        <begin position="29"/>
        <end position="41"/>
    </location>
</feature>
<dbReference type="Pfam" id="PF00096">
    <property type="entry name" value="zf-C2H2"/>
    <property type="match status" value="3"/>
</dbReference>
<dbReference type="GO" id="GO:0008270">
    <property type="term" value="F:zinc ion binding"/>
    <property type="evidence" value="ECO:0007669"/>
    <property type="project" value="UniProtKB-KW"/>
</dbReference>
<evidence type="ECO:0000256" key="3">
    <source>
        <dbReference type="ARBA" id="ARBA00022737"/>
    </source>
</evidence>